<dbReference type="GO" id="GO:0003677">
    <property type="term" value="F:DNA binding"/>
    <property type="evidence" value="ECO:0007669"/>
    <property type="project" value="UniProtKB-KW"/>
</dbReference>
<comment type="similarity">
    <text evidence="1">Belongs to the LysR transcriptional regulatory family.</text>
</comment>
<feature type="domain" description="HTH lysR-type" evidence="5">
    <location>
        <begin position="5"/>
        <end position="62"/>
    </location>
</feature>
<dbReference type="PROSITE" id="PS50931">
    <property type="entry name" value="HTH_LYSR"/>
    <property type="match status" value="1"/>
</dbReference>
<dbReference type="KEGG" id="bxb:DR64_7482"/>
<gene>
    <name evidence="6" type="ORF">Bxe_C0970</name>
</gene>
<evidence type="ECO:0000256" key="3">
    <source>
        <dbReference type="ARBA" id="ARBA00023125"/>
    </source>
</evidence>
<dbReference type="PATRIC" id="fig|266265.5.peg.8731"/>
<dbReference type="eggNOG" id="COG0583">
    <property type="taxonomic scope" value="Bacteria"/>
</dbReference>
<reference evidence="6 7" key="1">
    <citation type="journal article" date="2006" name="Proc. Natl. Acad. Sci. U.S.A.">
        <title>Burkholderia xenovorans LB400 harbors a multi-replicon, 9.73-Mbp genome shaped for versatility.</title>
        <authorList>
            <person name="Chain P.S."/>
            <person name="Denef V.J."/>
            <person name="Konstantinidis K.T."/>
            <person name="Vergez L.M."/>
            <person name="Agullo L."/>
            <person name="Reyes V.L."/>
            <person name="Hauser L."/>
            <person name="Cordova M."/>
            <person name="Gomez L."/>
            <person name="Gonzalez M."/>
            <person name="Land M."/>
            <person name="Lao V."/>
            <person name="Larimer F."/>
            <person name="LiPuma J.J."/>
            <person name="Mahenthiralingam E."/>
            <person name="Malfatti S.A."/>
            <person name="Marx C.J."/>
            <person name="Parnell J.J."/>
            <person name="Ramette A."/>
            <person name="Richardson P."/>
            <person name="Seeger M."/>
            <person name="Smith D."/>
            <person name="Spilker T."/>
            <person name="Sul W.J."/>
            <person name="Tsoi T.V."/>
            <person name="Ulrich L.E."/>
            <person name="Zhulin I.B."/>
            <person name="Tiedje J.M."/>
        </authorList>
    </citation>
    <scope>NUCLEOTIDE SEQUENCE [LARGE SCALE GENOMIC DNA]</scope>
    <source>
        <strain evidence="6 7">LB400</strain>
    </source>
</reference>
<organism evidence="6 7">
    <name type="scientific">Paraburkholderia xenovorans (strain LB400)</name>
    <dbReference type="NCBI Taxonomy" id="266265"/>
    <lineage>
        <taxon>Bacteria</taxon>
        <taxon>Pseudomonadati</taxon>
        <taxon>Pseudomonadota</taxon>
        <taxon>Betaproteobacteria</taxon>
        <taxon>Burkholderiales</taxon>
        <taxon>Burkholderiaceae</taxon>
        <taxon>Paraburkholderia</taxon>
    </lineage>
</organism>
<dbReference type="Pfam" id="PF03466">
    <property type="entry name" value="LysR_substrate"/>
    <property type="match status" value="1"/>
</dbReference>
<dbReference type="PANTHER" id="PTHR30419:SF8">
    <property type="entry name" value="NITROGEN ASSIMILATION TRANSCRIPTIONAL ACTIVATOR-RELATED"/>
    <property type="match status" value="1"/>
</dbReference>
<dbReference type="OrthoDB" id="8675247at2"/>
<proteinExistence type="inferred from homology"/>
<keyword evidence="4" id="KW-0804">Transcription</keyword>
<dbReference type="SUPFAM" id="SSF53850">
    <property type="entry name" value="Periplasmic binding protein-like II"/>
    <property type="match status" value="1"/>
</dbReference>
<dbReference type="InterPro" id="IPR050950">
    <property type="entry name" value="HTH-type_LysR_regulators"/>
</dbReference>
<dbReference type="RefSeq" id="WP_011494091.1">
    <property type="nucleotide sequence ID" value="NC_007953.1"/>
</dbReference>
<dbReference type="Pfam" id="PF00126">
    <property type="entry name" value="HTH_1"/>
    <property type="match status" value="1"/>
</dbReference>
<dbReference type="InterPro" id="IPR036388">
    <property type="entry name" value="WH-like_DNA-bd_sf"/>
</dbReference>
<evidence type="ECO:0000259" key="5">
    <source>
        <dbReference type="PROSITE" id="PS50931"/>
    </source>
</evidence>
<keyword evidence="3" id="KW-0238">DNA-binding</keyword>
<dbReference type="InterPro" id="IPR005119">
    <property type="entry name" value="LysR_subst-bd"/>
</dbReference>
<name>Q13GE5_PARXL</name>
<keyword evidence="2" id="KW-0805">Transcription regulation</keyword>
<dbReference type="GO" id="GO:0003700">
    <property type="term" value="F:DNA-binding transcription factor activity"/>
    <property type="evidence" value="ECO:0007669"/>
    <property type="project" value="InterPro"/>
</dbReference>
<dbReference type="PRINTS" id="PR00039">
    <property type="entry name" value="HTHLYSR"/>
</dbReference>
<dbReference type="STRING" id="266265.Bxe_C0970"/>
<dbReference type="CDD" id="cd08440">
    <property type="entry name" value="PBP2_LTTR_like_4"/>
    <property type="match status" value="1"/>
</dbReference>
<dbReference type="Gene3D" id="1.10.10.10">
    <property type="entry name" value="Winged helix-like DNA-binding domain superfamily/Winged helix DNA-binding domain"/>
    <property type="match status" value="1"/>
</dbReference>
<dbReference type="Gene3D" id="3.40.190.290">
    <property type="match status" value="1"/>
</dbReference>
<dbReference type="KEGG" id="bxe:Bxe_C0970"/>
<evidence type="ECO:0000256" key="1">
    <source>
        <dbReference type="ARBA" id="ARBA00009437"/>
    </source>
</evidence>
<dbReference type="PANTHER" id="PTHR30419">
    <property type="entry name" value="HTH-TYPE TRANSCRIPTIONAL REGULATOR YBHD"/>
    <property type="match status" value="1"/>
</dbReference>
<dbReference type="EMBL" id="CP000272">
    <property type="protein sequence ID" value="ABE36844.1"/>
    <property type="molecule type" value="Genomic_DNA"/>
</dbReference>
<evidence type="ECO:0000256" key="4">
    <source>
        <dbReference type="ARBA" id="ARBA00023163"/>
    </source>
</evidence>
<dbReference type="GO" id="GO:0005829">
    <property type="term" value="C:cytosol"/>
    <property type="evidence" value="ECO:0007669"/>
    <property type="project" value="TreeGrafter"/>
</dbReference>
<dbReference type="InterPro" id="IPR000847">
    <property type="entry name" value="LysR_HTH_N"/>
</dbReference>
<evidence type="ECO:0000313" key="6">
    <source>
        <dbReference type="EMBL" id="ABE36844.1"/>
    </source>
</evidence>
<keyword evidence="7" id="KW-1185">Reference proteome</keyword>
<evidence type="ECO:0000313" key="7">
    <source>
        <dbReference type="Proteomes" id="UP000001817"/>
    </source>
</evidence>
<dbReference type="Proteomes" id="UP000001817">
    <property type="component" value="Chromosome 3"/>
</dbReference>
<dbReference type="FunFam" id="1.10.10.10:FF:000001">
    <property type="entry name" value="LysR family transcriptional regulator"/>
    <property type="match status" value="1"/>
</dbReference>
<dbReference type="InterPro" id="IPR036390">
    <property type="entry name" value="WH_DNA-bd_sf"/>
</dbReference>
<protein>
    <submittedName>
        <fullName evidence="6">Transcriptional regulator, LysR family</fullName>
    </submittedName>
</protein>
<accession>Q13GE5</accession>
<sequence length="303" mass="33579">MALTFNLNNVITFLAVAETLSFRRAAEHTHTSQSAVSARVSQLEDRLGVRLFHRTTRQVTLTAEGLQLFVVARTAVEDMERVAESLRKKAALQSGELTIAAVPSIGQTVLPTIMGEFHRRYPGVTLKLLDVDSQRCIEMMEAGSVDLAIVSDLEDRHDIVFEPLFRDECFLVVPRTHALGERRSISLREAASFPLMASPRGTTLWQIIERAFAACGATPVAHQETWNMSTLVRLVEEGFGMGIVPEICLGKLDVSRCTVLSLEEHVGRMIGVARMTNRSESPGSKAFRQLLGERTPPLRAVRQ</sequence>
<dbReference type="SUPFAM" id="SSF46785">
    <property type="entry name" value="Winged helix' DNA-binding domain"/>
    <property type="match status" value="1"/>
</dbReference>
<dbReference type="AlphaFoldDB" id="Q13GE5"/>
<evidence type="ECO:0000256" key="2">
    <source>
        <dbReference type="ARBA" id="ARBA00023015"/>
    </source>
</evidence>